<dbReference type="PANTHER" id="PTHR47723">
    <property type="entry name" value="OS05G0353850 PROTEIN"/>
    <property type="match status" value="1"/>
</dbReference>
<dbReference type="Proteomes" id="UP001311915">
    <property type="component" value="Unassembled WGS sequence"/>
</dbReference>
<dbReference type="EMBL" id="JAWPEI010000002">
    <property type="protein sequence ID" value="KAK4733762.1"/>
    <property type="molecule type" value="Genomic_DNA"/>
</dbReference>
<protein>
    <recommendedName>
        <fullName evidence="1">RNase H type-1 domain-containing protein</fullName>
    </recommendedName>
</protein>
<organism evidence="2 3">
    <name type="scientific">Solanum pinnatisectum</name>
    <name type="common">tansyleaf nightshade</name>
    <dbReference type="NCBI Taxonomy" id="50273"/>
    <lineage>
        <taxon>Eukaryota</taxon>
        <taxon>Viridiplantae</taxon>
        <taxon>Streptophyta</taxon>
        <taxon>Embryophyta</taxon>
        <taxon>Tracheophyta</taxon>
        <taxon>Spermatophyta</taxon>
        <taxon>Magnoliopsida</taxon>
        <taxon>eudicotyledons</taxon>
        <taxon>Gunneridae</taxon>
        <taxon>Pentapetalae</taxon>
        <taxon>asterids</taxon>
        <taxon>lamiids</taxon>
        <taxon>Solanales</taxon>
        <taxon>Solanaceae</taxon>
        <taxon>Solanoideae</taxon>
        <taxon>Solaneae</taxon>
        <taxon>Solanum</taxon>
    </lineage>
</organism>
<proteinExistence type="predicted"/>
<dbReference type="GO" id="GO:0004523">
    <property type="term" value="F:RNA-DNA hybrid ribonuclease activity"/>
    <property type="evidence" value="ECO:0007669"/>
    <property type="project" value="InterPro"/>
</dbReference>
<dbReference type="InterPro" id="IPR002156">
    <property type="entry name" value="RNaseH_domain"/>
</dbReference>
<feature type="domain" description="RNase H type-1" evidence="1">
    <location>
        <begin position="4"/>
        <end position="96"/>
    </location>
</feature>
<reference evidence="2 3" key="1">
    <citation type="submission" date="2023-10" db="EMBL/GenBank/DDBJ databases">
        <title>Genome-Wide Identification Analysis in wild type Solanum Pinnatisectum Reveals Some Genes Defensing Phytophthora Infestans.</title>
        <authorList>
            <person name="Sun C."/>
        </authorList>
    </citation>
    <scope>NUCLEOTIDE SEQUENCE [LARGE SCALE GENOMIC DNA]</scope>
    <source>
        <strain evidence="2">LQN</strain>
        <tissue evidence="2">Leaf</tissue>
    </source>
</reference>
<dbReference type="PANTHER" id="PTHR47723:SF7">
    <property type="entry name" value="RNASE H FAMILY PROTEIN"/>
    <property type="match status" value="1"/>
</dbReference>
<accession>A0AAV9M7C1</accession>
<dbReference type="CDD" id="cd06222">
    <property type="entry name" value="RNase_H_like"/>
    <property type="match status" value="1"/>
</dbReference>
<evidence type="ECO:0000313" key="2">
    <source>
        <dbReference type="EMBL" id="KAK4733762.1"/>
    </source>
</evidence>
<dbReference type="InterPro" id="IPR044730">
    <property type="entry name" value="RNase_H-like_dom_plant"/>
</dbReference>
<dbReference type="AlphaFoldDB" id="A0AAV9M7C1"/>
<keyword evidence="3" id="KW-1185">Reference proteome</keyword>
<evidence type="ECO:0000259" key="1">
    <source>
        <dbReference type="Pfam" id="PF13456"/>
    </source>
</evidence>
<name>A0AAV9M7C1_9SOLN</name>
<dbReference type="SUPFAM" id="SSF53098">
    <property type="entry name" value="Ribonuclease H-like"/>
    <property type="match status" value="1"/>
</dbReference>
<gene>
    <name evidence="2" type="ORF">R3W88_008023</name>
</gene>
<evidence type="ECO:0000313" key="3">
    <source>
        <dbReference type="Proteomes" id="UP001311915"/>
    </source>
</evidence>
<dbReference type="InterPro" id="IPR012337">
    <property type="entry name" value="RNaseH-like_sf"/>
</dbReference>
<dbReference type="InterPro" id="IPR036397">
    <property type="entry name" value="RNaseH_sf"/>
</dbReference>
<dbReference type="Gene3D" id="3.30.420.10">
    <property type="entry name" value="Ribonuclease H-like superfamily/Ribonuclease H"/>
    <property type="match status" value="1"/>
</dbReference>
<dbReference type="InterPro" id="IPR053151">
    <property type="entry name" value="RNase_H-like"/>
</dbReference>
<sequence length="142" mass="16453">MVIAFATPLGDGTSIQAEVEAARFGLSWSLEMGYKNIILEIDSQLLVAWIMNRAQHPWSIDNQLRKLQQLIGQIKQFKCNHIYREANCAADSLSKHSHKITSPQVYFNSQQLPKETKAYHQLDMQEVTNFRRRKTKRIKEPP</sequence>
<dbReference type="Pfam" id="PF13456">
    <property type="entry name" value="RVT_3"/>
    <property type="match status" value="1"/>
</dbReference>
<comment type="caution">
    <text evidence="2">The sequence shown here is derived from an EMBL/GenBank/DDBJ whole genome shotgun (WGS) entry which is preliminary data.</text>
</comment>
<dbReference type="GO" id="GO:0003676">
    <property type="term" value="F:nucleic acid binding"/>
    <property type="evidence" value="ECO:0007669"/>
    <property type="project" value="InterPro"/>
</dbReference>